<feature type="compositionally biased region" description="Basic and acidic residues" evidence="1">
    <location>
        <begin position="131"/>
        <end position="155"/>
    </location>
</feature>
<dbReference type="InterPro" id="IPR040256">
    <property type="entry name" value="At4g02000-like"/>
</dbReference>
<sequence>MVMWLQKWTPDFRREEDSPIAPIWVLLLGLPFHCHMWYYIKQILSPVGVPLSMDLATDYRTRLGMAKVRVEVNLTKPRLQSVWFRQEDESNPLKGFTQKLEYEGVPKYCKHCRILGHSVVQYKILEKERQKEKEAKDKGLEEKNDNNEKNKERLGIKKNWKLNTKEVNDKNQWQVPNMKRNRKKRKEEEKAKDQDEKKKNSDHEKEQEDESISKERIINKKCKQEKRNKNAAQKKYSPFQNCCCAKKE</sequence>
<proteinExistence type="predicted"/>
<feature type="compositionally biased region" description="Basic and acidic residues" evidence="1">
    <location>
        <begin position="186"/>
        <end position="218"/>
    </location>
</feature>
<dbReference type="Proteomes" id="UP000189701">
    <property type="component" value="Unplaced"/>
</dbReference>
<dbReference type="PANTHER" id="PTHR31286:SF164">
    <property type="entry name" value="ZINC FINGER, CCHC-TYPE"/>
    <property type="match status" value="1"/>
</dbReference>
<protein>
    <submittedName>
        <fullName evidence="3">Stress response protein NST1-like</fullName>
    </submittedName>
</protein>
<name>A0A1U7WSX1_NICSY</name>
<evidence type="ECO:0000256" key="1">
    <source>
        <dbReference type="SAM" id="MobiDB-lite"/>
    </source>
</evidence>
<keyword evidence="2" id="KW-1185">Reference proteome</keyword>
<dbReference type="AlphaFoldDB" id="A0A1U7WSX1"/>
<accession>A0A1U7WSX1</accession>
<evidence type="ECO:0000313" key="3">
    <source>
        <dbReference type="RefSeq" id="XP_009777335.1"/>
    </source>
</evidence>
<dbReference type="PANTHER" id="PTHR31286">
    <property type="entry name" value="GLYCINE-RICH CELL WALL STRUCTURAL PROTEIN 1.8-LIKE"/>
    <property type="match status" value="1"/>
</dbReference>
<reference evidence="2" key="1">
    <citation type="journal article" date="2013" name="Genome Biol.">
        <title>Reference genomes and transcriptomes of Nicotiana sylvestris and Nicotiana tomentosiformis.</title>
        <authorList>
            <person name="Sierro N."/>
            <person name="Battey J.N."/>
            <person name="Ouadi S."/>
            <person name="Bovet L."/>
            <person name="Goepfert S."/>
            <person name="Bakaher N."/>
            <person name="Peitsch M.C."/>
            <person name="Ivanov N.V."/>
        </authorList>
    </citation>
    <scope>NUCLEOTIDE SEQUENCE [LARGE SCALE GENOMIC DNA]</scope>
</reference>
<evidence type="ECO:0000313" key="2">
    <source>
        <dbReference type="Proteomes" id="UP000189701"/>
    </source>
</evidence>
<dbReference type="RefSeq" id="XP_009777335.1">
    <property type="nucleotide sequence ID" value="XM_009779033.1"/>
</dbReference>
<feature type="region of interest" description="Disordered" evidence="1">
    <location>
        <begin position="131"/>
        <end position="248"/>
    </location>
</feature>
<gene>
    <name evidence="3" type="primary">LOC104226930</name>
</gene>
<organism evidence="2 3">
    <name type="scientific">Nicotiana sylvestris</name>
    <name type="common">Wood tobacco</name>
    <name type="synonym">South American tobacco</name>
    <dbReference type="NCBI Taxonomy" id="4096"/>
    <lineage>
        <taxon>Eukaryota</taxon>
        <taxon>Viridiplantae</taxon>
        <taxon>Streptophyta</taxon>
        <taxon>Embryophyta</taxon>
        <taxon>Tracheophyta</taxon>
        <taxon>Spermatophyta</taxon>
        <taxon>Magnoliopsida</taxon>
        <taxon>eudicotyledons</taxon>
        <taxon>Gunneridae</taxon>
        <taxon>Pentapetalae</taxon>
        <taxon>asterids</taxon>
        <taxon>lamiids</taxon>
        <taxon>Solanales</taxon>
        <taxon>Solanaceae</taxon>
        <taxon>Nicotianoideae</taxon>
        <taxon>Nicotianeae</taxon>
        <taxon>Nicotiana</taxon>
    </lineage>
</organism>
<reference evidence="3" key="2">
    <citation type="submission" date="2025-08" db="UniProtKB">
        <authorList>
            <consortium name="RefSeq"/>
        </authorList>
    </citation>
    <scope>IDENTIFICATION</scope>
    <source>
        <tissue evidence="3">Leaf</tissue>
    </source>
</reference>